<name>W7YEY5_9BACT</name>
<comment type="caution">
    <text evidence="2">The sequence shown here is derived from an EMBL/GenBank/DDBJ whole genome shotgun (WGS) entry which is preliminary data.</text>
</comment>
<evidence type="ECO:0000313" key="3">
    <source>
        <dbReference type="Proteomes" id="UP000019402"/>
    </source>
</evidence>
<sequence>MALMTNQVFHGGLWGTLHNKSVKPKIEITEGVIDKNTLSFDIYRTEGVMFMALGSFVLTCMIKEII</sequence>
<proteinExistence type="predicted"/>
<feature type="domain" description="Thiosulphate:quinone oxidoreductase small subunit DoxA" evidence="1">
    <location>
        <begin position="9"/>
        <end position="62"/>
    </location>
</feature>
<gene>
    <name evidence="2" type="ORF">JCM21142_41643</name>
</gene>
<dbReference type="InterPro" id="IPR011636">
    <property type="entry name" value="DoxA"/>
</dbReference>
<dbReference type="eggNOG" id="COG2259">
    <property type="taxonomic scope" value="Bacteria"/>
</dbReference>
<reference evidence="2 3" key="1">
    <citation type="journal article" date="2014" name="Genome Announc.">
        <title>Draft Genome Sequence of Cytophaga fermentans JCM 21142T, a Facultative Anaerobe Isolated from Marine Mud.</title>
        <authorList>
            <person name="Starns D."/>
            <person name="Oshima K."/>
            <person name="Suda W."/>
            <person name="Iino T."/>
            <person name="Yuki M."/>
            <person name="Inoue J."/>
            <person name="Kitamura K."/>
            <person name="Iida T."/>
            <person name="Darby A."/>
            <person name="Hattori M."/>
            <person name="Ohkuma M."/>
        </authorList>
    </citation>
    <scope>NUCLEOTIDE SEQUENCE [LARGE SCALE GENOMIC DNA]</scope>
    <source>
        <strain evidence="2 3">JCM 21142</strain>
    </source>
</reference>
<keyword evidence="3" id="KW-1185">Reference proteome</keyword>
<organism evidence="2 3">
    <name type="scientific">Saccharicrinis fermentans DSM 9555 = JCM 21142</name>
    <dbReference type="NCBI Taxonomy" id="869213"/>
    <lineage>
        <taxon>Bacteria</taxon>
        <taxon>Pseudomonadati</taxon>
        <taxon>Bacteroidota</taxon>
        <taxon>Bacteroidia</taxon>
        <taxon>Marinilabiliales</taxon>
        <taxon>Marinilabiliaceae</taxon>
        <taxon>Saccharicrinis</taxon>
    </lineage>
</organism>
<dbReference type="Proteomes" id="UP000019402">
    <property type="component" value="Unassembled WGS sequence"/>
</dbReference>
<accession>W7YEY5</accession>
<dbReference type="EMBL" id="BAMD01000016">
    <property type="protein sequence ID" value="GAF02991.1"/>
    <property type="molecule type" value="Genomic_DNA"/>
</dbReference>
<evidence type="ECO:0000259" key="1">
    <source>
        <dbReference type="Pfam" id="PF07680"/>
    </source>
</evidence>
<protein>
    <submittedName>
        <fullName evidence="2">TQO small subunit DoxA</fullName>
    </submittedName>
</protein>
<dbReference type="Pfam" id="PF07680">
    <property type="entry name" value="DoxA"/>
    <property type="match status" value="1"/>
</dbReference>
<dbReference type="AlphaFoldDB" id="W7YEY5"/>
<evidence type="ECO:0000313" key="2">
    <source>
        <dbReference type="EMBL" id="GAF02991.1"/>
    </source>
</evidence>